<dbReference type="Gene3D" id="3.30.70.100">
    <property type="match status" value="1"/>
</dbReference>
<dbReference type="PANTHER" id="PTHR10137">
    <property type="entry name" value="V-TYPE PROTON ATPASE SUBUNIT C"/>
    <property type="match status" value="1"/>
</dbReference>
<dbReference type="Pfam" id="PF03223">
    <property type="entry name" value="V-ATPase_C"/>
    <property type="match status" value="1"/>
</dbReference>
<sequence>MGSSDSNKESQTQQYLIVACALTENSKDSIKDELIKSSKNISSNVSVLDFDVPFSLKFGAFDDLVKLVDDLAKHDTGVEVVLRRVERLGLELDPGMELRIIWQRSSYTIQQYLRSFSWDHAKFPKERSMKENLAALLQSVSKLDTDLRAKSAQFNEVKASVQNSFGKSATQSTSNSGNGAESGTSNTNGNNLIVVSGTLNTKDLTDVITPECIESGDIVDTEHIITVFVIVPKGNKENFLNSYESFDKYVVPKSAKFIKGITDKDGNEIARILIFKSSVESFKTNCKNHKFIVRDDFKYSQEKYNHLMSTRQKLLQEKDKQEKYLKRMCFAGFSEIFISWIHVKAMRCFVEAVLRYGVPPQFASFMISMDSNQSKLKKVQNSVERVFTEMGRIGATFKSNEKDVDDDYTPYVFLQFSPYQQSL</sequence>
<dbReference type="PANTHER" id="PTHR10137:SF0">
    <property type="entry name" value="V-TYPE PROTON ATPASE SUBUNIT C"/>
    <property type="match status" value="1"/>
</dbReference>
<dbReference type="Proteomes" id="UP000236928">
    <property type="component" value="Unassembled WGS sequence"/>
</dbReference>
<reference evidence="7 8" key="1">
    <citation type="submission" date="2014-04" db="EMBL/GenBank/DDBJ databases">
        <title>Comparative Genomics of Cryptosporidium Species.</title>
        <authorList>
            <person name="Silva J.C."/>
            <person name="Su Q."/>
            <person name="Chalmers R."/>
            <person name="Chibucos M.C."/>
            <person name="Elwin K."/>
            <person name="Godinez A."/>
            <person name="Guo F."/>
            <person name="Huynh K."/>
            <person name="Orvis J."/>
            <person name="Ott S."/>
            <person name="Sadzewicz L."/>
            <person name="Sengamalay N."/>
            <person name="Shetty A."/>
            <person name="Sun M."/>
            <person name="Tallon L."/>
            <person name="Xiao L."/>
            <person name="Zhang H."/>
            <person name="Fraser C.M."/>
            <person name="Zhu G."/>
            <person name="Kissinger J."/>
            <person name="Widmer G."/>
        </authorList>
    </citation>
    <scope>NUCLEOTIDE SEQUENCE [LARGE SCALE GENOMIC DNA]</scope>
    <source>
        <strain evidence="7 8">UKMEL1</strain>
    </source>
</reference>
<dbReference type="GO" id="GO:0000221">
    <property type="term" value="C:vacuolar proton-transporting V-type ATPase, V1 domain"/>
    <property type="evidence" value="ECO:0007669"/>
    <property type="project" value="TreeGrafter"/>
</dbReference>
<dbReference type="OrthoDB" id="6605928at2759"/>
<dbReference type="SUPFAM" id="SSF118203">
    <property type="entry name" value="Vacuolar ATP synthase subunit C"/>
    <property type="match status" value="1"/>
</dbReference>
<dbReference type="Gene3D" id="1.20.1460.10">
    <property type="entry name" value="subunit c (vma5p) of the yeast v-atpase, domain 2"/>
    <property type="match status" value="2"/>
</dbReference>
<comment type="similarity">
    <text evidence="1 5">Belongs to the V-ATPase C subunit family.</text>
</comment>
<comment type="caution">
    <text evidence="7">The sequence shown here is derived from an EMBL/GenBank/DDBJ whole genome shotgun (WGS) entry which is preliminary data.</text>
</comment>
<dbReference type="Gene3D" id="3.30.70.1180">
    <property type="entry name" value="Vacuolar atp synthase subunit c, domain 1"/>
    <property type="match status" value="1"/>
</dbReference>
<dbReference type="InterPro" id="IPR004907">
    <property type="entry name" value="ATPase_V1-cplx_csu"/>
</dbReference>
<accession>A0A2P4YZH0</accession>
<keyword evidence="8" id="KW-1185">Reference proteome</keyword>
<name>A0A2P4YZH0_9CRYT</name>
<evidence type="ECO:0000256" key="5">
    <source>
        <dbReference type="RuleBase" id="RU364010"/>
    </source>
</evidence>
<protein>
    <recommendedName>
        <fullName evidence="5">V-type proton ATPase subunit C</fullName>
    </recommendedName>
</protein>
<evidence type="ECO:0000256" key="6">
    <source>
        <dbReference type="SAM" id="MobiDB-lite"/>
    </source>
</evidence>
<evidence type="ECO:0000313" key="8">
    <source>
        <dbReference type="Proteomes" id="UP000236928"/>
    </source>
</evidence>
<evidence type="ECO:0000256" key="2">
    <source>
        <dbReference type="ARBA" id="ARBA00022448"/>
    </source>
</evidence>
<keyword evidence="2 5" id="KW-0813">Transport</keyword>
<dbReference type="EMBL" id="JIBK01000011">
    <property type="protein sequence ID" value="POM83193.1"/>
    <property type="molecule type" value="Genomic_DNA"/>
</dbReference>
<organism evidence="7 8">
    <name type="scientific">Cryptosporidium meleagridis</name>
    <dbReference type="NCBI Taxonomy" id="93969"/>
    <lineage>
        <taxon>Eukaryota</taxon>
        <taxon>Sar</taxon>
        <taxon>Alveolata</taxon>
        <taxon>Apicomplexa</taxon>
        <taxon>Conoidasida</taxon>
        <taxon>Coccidia</taxon>
        <taxon>Eucoccidiorida</taxon>
        <taxon>Eimeriorina</taxon>
        <taxon>Cryptosporidiidae</taxon>
        <taxon>Cryptosporidium</taxon>
    </lineage>
</organism>
<dbReference type="AlphaFoldDB" id="A0A2P4YZH0"/>
<comment type="subunit">
    <text evidence="5">V-ATPase is a heteromultimeric enzyme composed of a peripheral catalytic V1 complex (components A to H) attached to an integral membrane V0 proton pore complex.</text>
</comment>
<keyword evidence="3 5" id="KW-0375">Hydrogen ion transport</keyword>
<gene>
    <name evidence="7" type="ORF">CmeUKMEL1_06170</name>
</gene>
<dbReference type="InterPro" id="IPR036132">
    <property type="entry name" value="Vac_ATP_synth_c_sf"/>
</dbReference>
<evidence type="ECO:0000313" key="7">
    <source>
        <dbReference type="EMBL" id="POM83193.1"/>
    </source>
</evidence>
<dbReference type="CDD" id="cd14785">
    <property type="entry name" value="V-ATPase_C"/>
    <property type="match status" value="1"/>
</dbReference>
<keyword evidence="4 5" id="KW-0406">Ion transport</keyword>
<comment type="function">
    <text evidence="5">Subunit of the V1 complex of vacuolar(H+)-ATPase (V-ATPase), a multisubunit enzyme composed of a peripheral complex (V1) that hydrolyzes ATP and a membrane integral complex (V0) that translocates protons. V-ATPase is responsible for acidifying and maintaining the pH of intracellular compartments and in some cell types, is targeted to the plasma membrane, where it is responsible for acidifying the extracellular environment. Subunit C is necessary for the assembly of the catalytic sector of the enzyme and is likely to have a specific function in its catalytic activity.</text>
</comment>
<feature type="region of interest" description="Disordered" evidence="6">
    <location>
        <begin position="165"/>
        <end position="188"/>
    </location>
</feature>
<dbReference type="VEuPathDB" id="CryptoDB:CmeUKMEL1_06170"/>
<proteinExistence type="inferred from homology"/>
<evidence type="ECO:0000256" key="3">
    <source>
        <dbReference type="ARBA" id="ARBA00022781"/>
    </source>
</evidence>
<evidence type="ECO:0000256" key="1">
    <source>
        <dbReference type="ARBA" id="ARBA00006138"/>
    </source>
</evidence>
<dbReference type="GO" id="GO:0046961">
    <property type="term" value="F:proton-transporting ATPase activity, rotational mechanism"/>
    <property type="evidence" value="ECO:0007669"/>
    <property type="project" value="InterPro"/>
</dbReference>
<evidence type="ECO:0000256" key="4">
    <source>
        <dbReference type="ARBA" id="ARBA00023065"/>
    </source>
</evidence>